<dbReference type="SUPFAM" id="SSF52540">
    <property type="entry name" value="P-loop containing nucleoside triphosphate hydrolases"/>
    <property type="match status" value="1"/>
</dbReference>
<dbReference type="RefSeq" id="WP_117536587.1">
    <property type="nucleotide sequence ID" value="NZ_CP060636.1"/>
</dbReference>
<dbReference type="EMBL" id="CP060636">
    <property type="protein sequence ID" value="QNM13447.1"/>
    <property type="molecule type" value="Genomic_DNA"/>
</dbReference>
<dbReference type="AlphaFoldDB" id="A0A7G9GRL5"/>
<dbReference type="Pfam" id="PF13177">
    <property type="entry name" value="DNA_pol3_delta2"/>
    <property type="match status" value="1"/>
</dbReference>
<dbReference type="GO" id="GO:0006261">
    <property type="term" value="P:DNA-templated DNA replication"/>
    <property type="evidence" value="ECO:0007669"/>
    <property type="project" value="TreeGrafter"/>
</dbReference>
<dbReference type="Gene3D" id="3.40.50.300">
    <property type="entry name" value="P-loop containing nucleotide triphosphate hydrolases"/>
    <property type="match status" value="1"/>
</dbReference>
<dbReference type="InterPro" id="IPR001270">
    <property type="entry name" value="ClpA/B"/>
</dbReference>
<dbReference type="Proteomes" id="UP000515856">
    <property type="component" value="Chromosome"/>
</dbReference>
<dbReference type="PANTHER" id="PTHR11669:SF8">
    <property type="entry name" value="DNA POLYMERASE III SUBUNIT DELTA"/>
    <property type="match status" value="1"/>
</dbReference>
<accession>A0A7G9GRL5</accession>
<gene>
    <name evidence="1" type="ORF">H9Q80_05730</name>
</gene>
<reference evidence="1 2" key="1">
    <citation type="submission" date="2020-08" db="EMBL/GenBank/DDBJ databases">
        <authorList>
            <person name="Liu C."/>
            <person name="Sun Q."/>
        </authorList>
    </citation>
    <scope>NUCLEOTIDE SEQUENCE [LARGE SCALE GENOMIC DNA]</scope>
    <source>
        <strain evidence="1 2">NSJ-61</strain>
    </source>
</reference>
<dbReference type="PANTHER" id="PTHR11669">
    <property type="entry name" value="REPLICATION FACTOR C / DNA POLYMERASE III GAMMA-TAU SUBUNIT"/>
    <property type="match status" value="1"/>
</dbReference>
<keyword evidence="2" id="KW-1185">Reference proteome</keyword>
<dbReference type="InterPro" id="IPR050238">
    <property type="entry name" value="DNA_Rep/Repair_Clamp_Loader"/>
</dbReference>
<dbReference type="GO" id="GO:0005524">
    <property type="term" value="F:ATP binding"/>
    <property type="evidence" value="ECO:0007669"/>
    <property type="project" value="InterPro"/>
</dbReference>
<sequence>MFKEQLEQQQPVVYHTLKNALENDKLAHAYMFSGPSGTPKKQTAYLLAQSLVCNEKGFACETCDTCQRVLHNEYADMIYIDGTTTSIKKDDIIKLQEAFNKTGLEEKGKKIYILDHAENATPDALNSLLKFLEEPSNDMIAVLIVEQLERVLPTIISRCQNIPFIPLSSEQCYEAVKKDMGELDAYLLSHMIRNKDAIMEAYESEDYQHALYVFKGVIDQYLIDPYGALLFLQVEGFPAKQKKYGKVSFGYVLDMLSLFFKDCMKHKQVPDPWYQEHMKRMIDKHINDIAIMQVLMDTRDKLLRTSINLQLLIDDMIYQMKEVS</sequence>
<evidence type="ECO:0000313" key="2">
    <source>
        <dbReference type="Proteomes" id="UP000515856"/>
    </source>
</evidence>
<dbReference type="PRINTS" id="PR00300">
    <property type="entry name" value="CLPPROTEASEA"/>
</dbReference>
<name>A0A7G9GRL5_9FIRM</name>
<protein>
    <submittedName>
        <fullName evidence="1">DNA polymerase III subunit delta</fullName>
    </submittedName>
</protein>
<organism evidence="1 2">
    <name type="scientific">[Eubacterium] hominis</name>
    <dbReference type="NCBI Taxonomy" id="2764325"/>
    <lineage>
        <taxon>Bacteria</taxon>
        <taxon>Bacillati</taxon>
        <taxon>Bacillota</taxon>
        <taxon>Erysipelotrichia</taxon>
        <taxon>Erysipelotrichales</taxon>
        <taxon>Erysipelotrichaceae</taxon>
        <taxon>Amedibacillus</taxon>
    </lineage>
</organism>
<proteinExistence type="predicted"/>
<dbReference type="InterPro" id="IPR027417">
    <property type="entry name" value="P-loop_NTPase"/>
</dbReference>
<dbReference type="KEGG" id="ehn:H9Q80_05730"/>
<evidence type="ECO:0000313" key="1">
    <source>
        <dbReference type="EMBL" id="QNM13447.1"/>
    </source>
</evidence>